<dbReference type="InterPro" id="IPR045851">
    <property type="entry name" value="AMP-bd_C_sf"/>
</dbReference>
<proteinExistence type="inferred from homology"/>
<feature type="domain" description="AMP-dependent synthetase/ligase" evidence="5">
    <location>
        <begin position="25"/>
        <end position="386"/>
    </location>
</feature>
<name>A0ABD2W777_9HYME</name>
<sequence>MENNIIVGKTPKPFEDGISKSLLDAMAKDPDFVAQINADTGERTTFGQMRERTIRCALWLRKRGIVHENDVVAVSTPNQSDDYVPFFAALYLGVVFNPWYHDLARDKAERFFELLEPKVMFACARSIDGLSRAARAVGSRCLFVCYERRPGYPCLRDALAEQRYEEVDDFRHLEPDAPEQRAAVIFFSSGTTGEQKGIAISYAAVPNHRFEYEYFEPASTVLWYSYLSWITATSYLLLCVRTRSTRIVHGPADADETSRVVERYKVNYAFFTSPKLTQLCKAQALRRHDYSSLRRMMVGGSRCRGNTLQEVRRALPHCHVFVAYGTTEMSGVTTTQLRCSKIANSIGHVLPGVRAKIVDVASGETLGPHRHGEICFDSEHKMLGYWKNPEKTRAVIDEEGWLHTEDFGFYDEDGEISVLGRIKEVMRLADGRYASAGQIEDRLVRHPDVAEVAVIPTVKENDVQLALAFVVAKPDAKATSEELRRVANSHDDTRQLLSVDVTFVDRLPCTPTGKKIIPALIEMAREL</sequence>
<organism evidence="7 8">
    <name type="scientific">Trichogramma kaykai</name>
    <dbReference type="NCBI Taxonomy" id="54128"/>
    <lineage>
        <taxon>Eukaryota</taxon>
        <taxon>Metazoa</taxon>
        <taxon>Ecdysozoa</taxon>
        <taxon>Arthropoda</taxon>
        <taxon>Hexapoda</taxon>
        <taxon>Insecta</taxon>
        <taxon>Pterygota</taxon>
        <taxon>Neoptera</taxon>
        <taxon>Endopterygota</taxon>
        <taxon>Hymenoptera</taxon>
        <taxon>Apocrita</taxon>
        <taxon>Proctotrupomorpha</taxon>
        <taxon>Chalcidoidea</taxon>
        <taxon>Trichogrammatidae</taxon>
        <taxon>Trichogramma</taxon>
    </lineage>
</organism>
<dbReference type="Proteomes" id="UP001627154">
    <property type="component" value="Unassembled WGS sequence"/>
</dbReference>
<evidence type="ECO:0000256" key="2">
    <source>
        <dbReference type="ARBA" id="ARBA00006432"/>
    </source>
</evidence>
<dbReference type="Pfam" id="PF13193">
    <property type="entry name" value="AMP-binding_C"/>
    <property type="match status" value="1"/>
</dbReference>
<dbReference type="Gene3D" id="3.40.50.12780">
    <property type="entry name" value="N-terminal domain of ligase-like"/>
    <property type="match status" value="1"/>
</dbReference>
<dbReference type="PANTHER" id="PTHR24096:SF149">
    <property type="entry name" value="AMP-BINDING DOMAIN-CONTAINING PROTEIN-RELATED"/>
    <property type="match status" value="1"/>
</dbReference>
<evidence type="ECO:0000256" key="3">
    <source>
        <dbReference type="ARBA" id="ARBA00022598"/>
    </source>
</evidence>
<dbReference type="InterPro" id="IPR025110">
    <property type="entry name" value="AMP-bd_C"/>
</dbReference>
<dbReference type="GO" id="GO:0016874">
    <property type="term" value="F:ligase activity"/>
    <property type="evidence" value="ECO:0007669"/>
    <property type="project" value="UniProtKB-KW"/>
</dbReference>
<evidence type="ECO:0000259" key="5">
    <source>
        <dbReference type="Pfam" id="PF00501"/>
    </source>
</evidence>
<comment type="caution">
    <text evidence="7">The sequence shown here is derived from an EMBL/GenBank/DDBJ whole genome shotgun (WGS) entry which is preliminary data.</text>
</comment>
<keyword evidence="8" id="KW-1185">Reference proteome</keyword>
<reference evidence="7 8" key="1">
    <citation type="journal article" date="2024" name="bioRxiv">
        <title>A reference genome for Trichogramma kaykai: A tiny desert-dwelling parasitoid wasp with competing sex-ratio distorters.</title>
        <authorList>
            <person name="Culotta J."/>
            <person name="Lindsey A.R."/>
        </authorList>
    </citation>
    <scope>NUCLEOTIDE SEQUENCE [LARGE SCALE GENOMIC DNA]</scope>
    <source>
        <strain evidence="7 8">KSX58</strain>
    </source>
</reference>
<evidence type="ECO:0000256" key="1">
    <source>
        <dbReference type="ARBA" id="ARBA00004275"/>
    </source>
</evidence>
<evidence type="ECO:0000256" key="4">
    <source>
        <dbReference type="ARBA" id="ARBA00023140"/>
    </source>
</evidence>
<dbReference type="EMBL" id="JBJJXI010000129">
    <property type="protein sequence ID" value="KAL3388539.1"/>
    <property type="molecule type" value="Genomic_DNA"/>
</dbReference>
<evidence type="ECO:0000259" key="6">
    <source>
        <dbReference type="Pfam" id="PF13193"/>
    </source>
</evidence>
<feature type="domain" description="AMP-binding enzyme C-terminal" evidence="6">
    <location>
        <begin position="438"/>
        <end position="514"/>
    </location>
</feature>
<protein>
    <submittedName>
        <fullName evidence="7">Uncharacterized protein</fullName>
    </submittedName>
</protein>
<dbReference type="Gene3D" id="3.30.300.30">
    <property type="match status" value="1"/>
</dbReference>
<gene>
    <name evidence="7" type="ORF">TKK_016261</name>
</gene>
<dbReference type="SUPFAM" id="SSF56801">
    <property type="entry name" value="Acetyl-CoA synthetase-like"/>
    <property type="match status" value="1"/>
</dbReference>
<evidence type="ECO:0000313" key="7">
    <source>
        <dbReference type="EMBL" id="KAL3388539.1"/>
    </source>
</evidence>
<evidence type="ECO:0000313" key="8">
    <source>
        <dbReference type="Proteomes" id="UP001627154"/>
    </source>
</evidence>
<dbReference type="PANTHER" id="PTHR24096">
    <property type="entry name" value="LONG-CHAIN-FATTY-ACID--COA LIGASE"/>
    <property type="match status" value="1"/>
</dbReference>
<dbReference type="GO" id="GO:0005777">
    <property type="term" value="C:peroxisome"/>
    <property type="evidence" value="ECO:0007669"/>
    <property type="project" value="UniProtKB-SubCell"/>
</dbReference>
<dbReference type="Pfam" id="PF00501">
    <property type="entry name" value="AMP-binding"/>
    <property type="match status" value="1"/>
</dbReference>
<dbReference type="AlphaFoldDB" id="A0ABD2W777"/>
<keyword evidence="4" id="KW-0576">Peroxisome</keyword>
<keyword evidence="3" id="KW-0436">Ligase</keyword>
<accession>A0ABD2W777</accession>
<dbReference type="InterPro" id="IPR000873">
    <property type="entry name" value="AMP-dep_synth/lig_dom"/>
</dbReference>
<comment type="subcellular location">
    <subcellularLocation>
        <location evidence="1">Peroxisome</location>
    </subcellularLocation>
</comment>
<dbReference type="InterPro" id="IPR042099">
    <property type="entry name" value="ANL_N_sf"/>
</dbReference>
<comment type="similarity">
    <text evidence="2">Belongs to the ATP-dependent AMP-binding enzyme family.</text>
</comment>